<reference evidence="2" key="1">
    <citation type="submission" date="2020-11" db="EMBL/GenBank/DDBJ databases">
        <authorList>
            <person name="Tran Van P."/>
        </authorList>
    </citation>
    <scope>NUCLEOTIDE SEQUENCE</scope>
</reference>
<organism evidence="2">
    <name type="scientific">Timema poppense</name>
    <name type="common">Walking stick</name>
    <dbReference type="NCBI Taxonomy" id="170557"/>
    <lineage>
        <taxon>Eukaryota</taxon>
        <taxon>Metazoa</taxon>
        <taxon>Ecdysozoa</taxon>
        <taxon>Arthropoda</taxon>
        <taxon>Hexapoda</taxon>
        <taxon>Insecta</taxon>
        <taxon>Pterygota</taxon>
        <taxon>Neoptera</taxon>
        <taxon>Polyneoptera</taxon>
        <taxon>Phasmatodea</taxon>
        <taxon>Timematodea</taxon>
        <taxon>Timematoidea</taxon>
        <taxon>Timematidae</taxon>
        <taxon>Timema</taxon>
    </lineage>
</organism>
<dbReference type="AlphaFoldDB" id="A0A7R9DAQ4"/>
<dbReference type="EMBL" id="OD005232">
    <property type="protein sequence ID" value="CAD7411243.1"/>
    <property type="molecule type" value="Genomic_DNA"/>
</dbReference>
<sequence>MTLEDITLVGGLSTSSGGALRSDKLAGLLATALAGEEPETIKIVISKQFLLQYHLEKVRSPRIAYNEASMTHLGVPVSDKTVPSSRYSSPMASLVLTDSLKLTSDSQHLGLPLLQGQSLSTTLALLQEYLRQTKPNWPTGMCAGGTSTPASDHSATEVDYSNEEEKMLLPAAVS</sequence>
<evidence type="ECO:0000313" key="2">
    <source>
        <dbReference type="EMBL" id="CAD7411243.1"/>
    </source>
</evidence>
<name>A0A7R9DAQ4_TIMPO</name>
<protein>
    <submittedName>
        <fullName evidence="2">Uncharacterized protein</fullName>
    </submittedName>
</protein>
<evidence type="ECO:0000256" key="1">
    <source>
        <dbReference type="SAM" id="MobiDB-lite"/>
    </source>
</evidence>
<proteinExistence type="predicted"/>
<feature type="region of interest" description="Disordered" evidence="1">
    <location>
        <begin position="143"/>
        <end position="162"/>
    </location>
</feature>
<gene>
    <name evidence="2" type="ORF">TPSB3V08_LOCUS7761</name>
</gene>
<accession>A0A7R9DAQ4</accession>